<feature type="chain" id="PRO_5009741637" evidence="2">
    <location>
        <begin position="26"/>
        <end position="102"/>
    </location>
</feature>
<feature type="region of interest" description="Disordered" evidence="1">
    <location>
        <begin position="41"/>
        <end position="60"/>
    </location>
</feature>
<dbReference type="EMBL" id="LN902845">
    <property type="protein sequence ID" value="CUT99439.1"/>
    <property type="molecule type" value="Genomic_DNA"/>
</dbReference>
<reference evidence="3" key="1">
    <citation type="journal article" date="2013" name="Nature">
        <title>The genomes of four tapeworm species reveal adaptations to parasitism.</title>
        <authorList>
            <person name="Tsai I.J."/>
            <person name="Zarowiecki M."/>
            <person name="Holroyd N."/>
            <person name="Garciarrubio A."/>
            <person name="Sanchez-Flores A."/>
            <person name="Brooks K.L."/>
            <person name="Tracey A."/>
            <person name="Bobes R.J."/>
            <person name="Fragoso G."/>
            <person name="Sciutto E."/>
            <person name="Aslett M."/>
            <person name="Beasley H."/>
            <person name="Bennett H.M."/>
            <person name="Cai J."/>
            <person name="Camicia F."/>
            <person name="Clark R."/>
            <person name="Cucher M."/>
            <person name="De Silva N."/>
            <person name="Day T.A."/>
            <person name="Deplazes P."/>
            <person name="Estrada K."/>
            <person name="Fernandez C."/>
            <person name="Holland P.W."/>
            <person name="Hou J."/>
            <person name="Hu S."/>
            <person name="Huckvale T."/>
            <person name="Hung S.S."/>
            <person name="Kamenetzky L."/>
            <person name="Keane J.A."/>
            <person name="Kiss F."/>
            <person name="Koziol U."/>
            <person name="Lambert O."/>
            <person name="Liu K."/>
            <person name="Luo X."/>
            <person name="Luo Y."/>
            <person name="Macchiaroli N."/>
            <person name="Nichol S."/>
            <person name="Paps J."/>
            <person name="Parkinson J."/>
            <person name="Pouchkina-Stantcheva N."/>
            <person name="Riddiford N."/>
            <person name="Rosenzvit M."/>
            <person name="Salinas G."/>
            <person name="Wasmuth J.D."/>
            <person name="Zamanian M."/>
            <person name="Zheng Y."/>
            <person name="Cai X."/>
            <person name="Soberon X."/>
            <person name="Olson P.D."/>
            <person name="Laclette J.P."/>
            <person name="Brehm K."/>
            <person name="Berriman M."/>
            <person name="Garciarrubio A."/>
            <person name="Bobes R.J."/>
            <person name="Fragoso G."/>
            <person name="Sanchez-Flores A."/>
            <person name="Estrada K."/>
            <person name="Cevallos M.A."/>
            <person name="Morett E."/>
            <person name="Gonzalez V."/>
            <person name="Portillo T."/>
            <person name="Ochoa-Leyva A."/>
            <person name="Jose M.V."/>
            <person name="Sciutto E."/>
            <person name="Landa A."/>
            <person name="Jimenez L."/>
            <person name="Valdes V."/>
            <person name="Carrero J.C."/>
            <person name="Larralde C."/>
            <person name="Morales-Montor J."/>
            <person name="Limon-Lason J."/>
            <person name="Soberon X."/>
            <person name="Laclette J.P."/>
        </authorList>
    </citation>
    <scope>NUCLEOTIDE SEQUENCE [LARGE SCALE GENOMIC DNA]</scope>
</reference>
<accession>A0A068YA46</accession>
<evidence type="ECO:0000313" key="4">
    <source>
        <dbReference type="Proteomes" id="UP000017246"/>
    </source>
</evidence>
<reference evidence="3" key="2">
    <citation type="submission" date="2015-11" db="EMBL/GenBank/DDBJ databases">
        <authorList>
            <person name="Zhang Y."/>
            <person name="Guo Z."/>
        </authorList>
    </citation>
    <scope>NUCLEOTIDE SEQUENCE</scope>
</reference>
<feature type="signal peptide" evidence="2">
    <location>
        <begin position="1"/>
        <end position="25"/>
    </location>
</feature>
<sequence length="102" mass="11324">MGKLGMPFLATLTLTLLLTTRESCCTRLQNVPPAMLSRVGLLASSPSQPPPDPYDLAPPTDDSWDEVYPPVLRKRPWALPDPLHCCLLRLSCCRRRGSSNYS</sequence>
<organism evidence="3 4">
    <name type="scientific">Echinococcus multilocularis</name>
    <name type="common">Fox tapeworm</name>
    <dbReference type="NCBI Taxonomy" id="6211"/>
    <lineage>
        <taxon>Eukaryota</taxon>
        <taxon>Metazoa</taxon>
        <taxon>Spiralia</taxon>
        <taxon>Lophotrochozoa</taxon>
        <taxon>Platyhelminthes</taxon>
        <taxon>Cestoda</taxon>
        <taxon>Eucestoda</taxon>
        <taxon>Cyclophyllidea</taxon>
        <taxon>Taeniidae</taxon>
        <taxon>Echinococcus</taxon>
    </lineage>
</organism>
<evidence type="ECO:0000313" key="3">
    <source>
        <dbReference type="EMBL" id="CUT99439.1"/>
    </source>
</evidence>
<name>A0A068YA46_ECHMU</name>
<dbReference type="Proteomes" id="UP000017246">
    <property type="component" value="Unassembled WGS sequence"/>
</dbReference>
<keyword evidence="2" id="KW-0732">Signal</keyword>
<evidence type="ECO:0000256" key="2">
    <source>
        <dbReference type="SAM" id="SignalP"/>
    </source>
</evidence>
<dbReference type="AlphaFoldDB" id="A0A068YA46"/>
<keyword evidence="4" id="KW-1185">Reference proteome</keyword>
<proteinExistence type="predicted"/>
<protein>
    <submittedName>
        <fullName evidence="3">Expressed protein</fullName>
    </submittedName>
</protein>
<evidence type="ECO:0000256" key="1">
    <source>
        <dbReference type="SAM" id="MobiDB-lite"/>
    </source>
</evidence>